<accession>A0A1G9A9G6</accession>
<evidence type="ECO:0000259" key="1">
    <source>
        <dbReference type="Pfam" id="PF13577"/>
    </source>
</evidence>
<name>A0A1G9A9G6_9ACTN</name>
<dbReference type="Proteomes" id="UP000199155">
    <property type="component" value="Unassembled WGS sequence"/>
</dbReference>
<keyword evidence="3" id="KW-1185">Reference proteome</keyword>
<reference evidence="2 3" key="1">
    <citation type="submission" date="2016-10" db="EMBL/GenBank/DDBJ databases">
        <authorList>
            <person name="de Groot N.N."/>
        </authorList>
    </citation>
    <scope>NUCLEOTIDE SEQUENCE [LARGE SCALE GENOMIC DNA]</scope>
    <source>
        <strain evidence="2 3">CGMCC 4.5727</strain>
    </source>
</reference>
<dbReference type="OrthoDB" id="981191at2"/>
<dbReference type="RefSeq" id="WP_093610812.1">
    <property type="nucleotide sequence ID" value="NZ_FNFF01000005.1"/>
</dbReference>
<dbReference type="Pfam" id="PF13577">
    <property type="entry name" value="SnoaL_4"/>
    <property type="match status" value="1"/>
</dbReference>
<dbReference type="InterPro" id="IPR032710">
    <property type="entry name" value="NTF2-like_dom_sf"/>
</dbReference>
<protein>
    <submittedName>
        <fullName evidence="2">SnoaL-like domain-containing protein</fullName>
    </submittedName>
</protein>
<sequence>MTQRVDLANVMDRLAIDSLITEYATIVDDGAWASYPGIFTQDGRADYRSSGGEEGTAREMAAWLEQTLPLFAMRQHLIVNRKIRFEVLDGMTGDTATAQADMYNPMRMSAEPGPPDLECGARYAFTFRRTYAGWRISKLVVHEKWRRMKPPTREGLD</sequence>
<organism evidence="2 3">
    <name type="scientific">Streptomyces indicus</name>
    <dbReference type="NCBI Taxonomy" id="417292"/>
    <lineage>
        <taxon>Bacteria</taxon>
        <taxon>Bacillati</taxon>
        <taxon>Actinomycetota</taxon>
        <taxon>Actinomycetes</taxon>
        <taxon>Kitasatosporales</taxon>
        <taxon>Streptomycetaceae</taxon>
        <taxon>Streptomyces</taxon>
    </lineage>
</organism>
<gene>
    <name evidence="2" type="ORF">SAMN05421806_105444</name>
</gene>
<dbReference type="Gene3D" id="3.10.450.50">
    <property type="match status" value="1"/>
</dbReference>
<dbReference type="InterPro" id="IPR037401">
    <property type="entry name" value="SnoaL-like"/>
</dbReference>
<dbReference type="AlphaFoldDB" id="A0A1G9A9G6"/>
<proteinExistence type="predicted"/>
<evidence type="ECO:0000313" key="3">
    <source>
        <dbReference type="Proteomes" id="UP000199155"/>
    </source>
</evidence>
<evidence type="ECO:0000313" key="2">
    <source>
        <dbReference type="EMBL" id="SDK23989.1"/>
    </source>
</evidence>
<dbReference type="EMBL" id="FNFF01000005">
    <property type="protein sequence ID" value="SDK23989.1"/>
    <property type="molecule type" value="Genomic_DNA"/>
</dbReference>
<feature type="domain" description="SnoaL-like" evidence="1">
    <location>
        <begin position="11"/>
        <end position="139"/>
    </location>
</feature>
<dbReference type="STRING" id="417292.SAMN05421806_105444"/>
<dbReference type="SUPFAM" id="SSF54427">
    <property type="entry name" value="NTF2-like"/>
    <property type="match status" value="1"/>
</dbReference>